<sequence>MASSIPTSFLSSAKTWNWQGFNICYQNQGITGPSILMVHGFGASWKHWRKNIPVLAKNSRVYAIDLLGFGASDKPQPGNKLNYTFDTWGQQITDFCREVIRVPVFLVGNSIGCIVAMQAAVNNPDLVLGVALINCSLRLMHDHKRKDLPLFWRIGTPLLQKFLTFKPLGKFFFKKIANPSTIRNILFQAYIHREAVTDELVEIIASPAREYGAADVFIAFTGYSSGPLAEDLLPQLKCPAIILWGSADPWEPIHLGRKLAEFAQVKKFISLDGVGHCPQDEVPELVNPILQDWVQGS</sequence>
<dbReference type="InterPro" id="IPR029058">
    <property type="entry name" value="AB_hydrolase_fold"/>
</dbReference>
<feature type="domain" description="AB hydrolase-1" evidence="1">
    <location>
        <begin position="35"/>
        <end position="287"/>
    </location>
</feature>
<dbReference type="RefSeq" id="WP_008234178.1">
    <property type="nucleotide sequence ID" value="NZ_CAIY01000044.1"/>
</dbReference>
<reference evidence="2 3" key="1">
    <citation type="submission" date="2012-05" db="EMBL/GenBank/DDBJ databases">
        <authorList>
            <person name="Hilton J."/>
        </authorList>
    </citation>
    <scope>NUCLEOTIDE SEQUENCE [LARGE SCALE GENOMIC DNA]</scope>
    <source>
        <strain evidence="2 3">HH01</strain>
    </source>
</reference>
<dbReference type="InterPro" id="IPR000639">
    <property type="entry name" value="Epox_hydrolase-like"/>
</dbReference>
<dbReference type="Gene3D" id="3.40.50.1820">
    <property type="entry name" value="alpha/beta hydrolase"/>
    <property type="match status" value="1"/>
</dbReference>
<dbReference type="PRINTS" id="PR00111">
    <property type="entry name" value="ABHYDROLASE"/>
</dbReference>
<evidence type="ECO:0000313" key="3">
    <source>
        <dbReference type="Proteomes" id="UP000053051"/>
    </source>
</evidence>
<dbReference type="AlphaFoldDB" id="M1X2V8"/>
<dbReference type="EMBL" id="CAIY01000044">
    <property type="protein sequence ID" value="CCH67500.1"/>
    <property type="molecule type" value="Genomic_DNA"/>
</dbReference>
<comment type="caution">
    <text evidence="2">The sequence shown here is derived from an EMBL/GenBank/DDBJ whole genome shotgun (WGS) entry which is preliminary data.</text>
</comment>
<dbReference type="GO" id="GO:0016787">
    <property type="term" value="F:hydrolase activity"/>
    <property type="evidence" value="ECO:0007669"/>
    <property type="project" value="UniProtKB-KW"/>
</dbReference>
<dbReference type="STRING" id="1165094.RINTHH_13450"/>
<evidence type="ECO:0000313" key="2">
    <source>
        <dbReference type="EMBL" id="CCH67500.1"/>
    </source>
</evidence>
<name>M1X2V8_9NOST</name>
<dbReference type="InterPro" id="IPR000073">
    <property type="entry name" value="AB_hydrolase_1"/>
</dbReference>
<accession>M1X2V8</accession>
<evidence type="ECO:0000259" key="1">
    <source>
        <dbReference type="Pfam" id="PF12697"/>
    </source>
</evidence>
<organism evidence="2 3">
    <name type="scientific">Richelia intracellularis HH01</name>
    <dbReference type="NCBI Taxonomy" id="1165094"/>
    <lineage>
        <taxon>Bacteria</taxon>
        <taxon>Bacillati</taxon>
        <taxon>Cyanobacteriota</taxon>
        <taxon>Cyanophyceae</taxon>
        <taxon>Nostocales</taxon>
        <taxon>Nostocaceae</taxon>
        <taxon>Richelia</taxon>
    </lineage>
</organism>
<dbReference type="PANTHER" id="PTHR46438">
    <property type="entry name" value="ALPHA/BETA-HYDROLASES SUPERFAMILY PROTEIN"/>
    <property type="match status" value="1"/>
</dbReference>
<dbReference type="Pfam" id="PF12697">
    <property type="entry name" value="Abhydrolase_6"/>
    <property type="match status" value="1"/>
</dbReference>
<proteinExistence type="predicted"/>
<keyword evidence="2" id="KW-0378">Hydrolase</keyword>
<protein>
    <submittedName>
        <fullName evidence="2">Possible alpha/beta hydrolase superfamily,slr1917 homolog</fullName>
    </submittedName>
</protein>
<gene>
    <name evidence="2" type="ORF">RINTHH_13450</name>
</gene>
<keyword evidence="3" id="KW-1185">Reference proteome</keyword>
<reference evidence="3" key="2">
    <citation type="submission" date="2016-01" db="EMBL/GenBank/DDBJ databases">
        <title>Diatom-associated endosymboitic cyanobacterium lacks core nitrogen metabolism enzymes.</title>
        <authorList>
            <person name="Hilton J.A."/>
            <person name="Foster R.A."/>
            <person name="Tripp H.J."/>
            <person name="Carter B.J."/>
            <person name="Zehr J.P."/>
            <person name="Villareal T.A."/>
        </authorList>
    </citation>
    <scope>NUCLEOTIDE SEQUENCE [LARGE SCALE GENOMIC DNA]</scope>
    <source>
        <strain evidence="3">HH01</strain>
    </source>
</reference>
<dbReference type="Proteomes" id="UP000053051">
    <property type="component" value="Unassembled WGS sequence"/>
</dbReference>
<dbReference type="PANTHER" id="PTHR46438:SF12">
    <property type="entry name" value="ALPHA_BETA-HYDROLASES SUPERFAMILY PROTEIN"/>
    <property type="match status" value="1"/>
</dbReference>
<dbReference type="OrthoDB" id="505456at2"/>
<dbReference type="SUPFAM" id="SSF53474">
    <property type="entry name" value="alpha/beta-Hydrolases"/>
    <property type="match status" value="1"/>
</dbReference>
<dbReference type="PRINTS" id="PR00412">
    <property type="entry name" value="EPOXHYDRLASE"/>
</dbReference>